<dbReference type="AlphaFoldDB" id="A0A3B0T1N7"/>
<evidence type="ECO:0008006" key="2">
    <source>
        <dbReference type="Google" id="ProtNLM"/>
    </source>
</evidence>
<evidence type="ECO:0000313" key="1">
    <source>
        <dbReference type="EMBL" id="VAW00876.1"/>
    </source>
</evidence>
<sequence length="438" mass="46672">MRFLSHFSMAVALAAVGSLTVTALPQEASAAKKKKGKKDKAPKIKLSKEVQAQVGAIQAAMADDPATAKPLVDTLLAQPLTGDDQFVAGQLAIQLGTALKDTSYQEKGIKASLASGKTSAEQAPQFNFFAGNFAYSAGRYAEATQSFQTAYDLGYRKNNVGALIAEAYFKQNMFQQGLTALDRTMADMNTAGTKAPQDWYRRGAGVAMKSKLPGAAGTWTYKLVEAYPNGENWRAALSVYRDAATPKIDDQQNLELMRLMRKAGAMESERDYFEYADAAGPRKLPGEVVSILEEGIAKGAVRPGTSYTKETLALARRSVGADRAGLPISERDAGRSANGKIALSTADAYLSYSNYRKAAELYQTAMAKGGIDTARAQIGLGISRAGEGDWQGAKDAFASVSGQRKSIANFWTLWIDQQKLGATPEVAPAAAVAPASES</sequence>
<accession>A0A3B0T1N7</accession>
<dbReference type="SUPFAM" id="SSF48452">
    <property type="entry name" value="TPR-like"/>
    <property type="match status" value="1"/>
</dbReference>
<reference evidence="1" key="1">
    <citation type="submission" date="2018-06" db="EMBL/GenBank/DDBJ databases">
        <authorList>
            <person name="Zhirakovskaya E."/>
        </authorList>
    </citation>
    <scope>NUCLEOTIDE SEQUENCE</scope>
</reference>
<dbReference type="EMBL" id="UOEF01000312">
    <property type="protein sequence ID" value="VAW00876.1"/>
    <property type="molecule type" value="Genomic_DNA"/>
</dbReference>
<name>A0A3B0T1N7_9ZZZZ</name>
<dbReference type="Gene3D" id="1.25.40.10">
    <property type="entry name" value="Tetratricopeptide repeat domain"/>
    <property type="match status" value="1"/>
</dbReference>
<dbReference type="InterPro" id="IPR011990">
    <property type="entry name" value="TPR-like_helical_dom_sf"/>
</dbReference>
<proteinExistence type="predicted"/>
<gene>
    <name evidence="1" type="ORF">MNBD_ALPHA04-1916</name>
</gene>
<protein>
    <recommendedName>
        <fullName evidence="2">FOG: TPR repeat</fullName>
    </recommendedName>
</protein>
<organism evidence="1">
    <name type="scientific">hydrothermal vent metagenome</name>
    <dbReference type="NCBI Taxonomy" id="652676"/>
    <lineage>
        <taxon>unclassified sequences</taxon>
        <taxon>metagenomes</taxon>
        <taxon>ecological metagenomes</taxon>
    </lineage>
</organism>